<evidence type="ECO:0000313" key="6">
    <source>
        <dbReference type="EMBL" id="SKA79662.1"/>
    </source>
</evidence>
<accession>A0A1T4WQL4</accession>
<dbReference type="EMBL" id="FUYA01000010">
    <property type="protein sequence ID" value="SKA79662.1"/>
    <property type="molecule type" value="Genomic_DNA"/>
</dbReference>
<reference evidence="6 7" key="1">
    <citation type="submission" date="2017-02" db="EMBL/GenBank/DDBJ databases">
        <authorList>
            <person name="Peterson S.W."/>
        </authorList>
    </citation>
    <scope>NUCLEOTIDE SEQUENCE [LARGE SCALE GENOMIC DNA]</scope>
    <source>
        <strain evidence="6 7">DSM 18034</strain>
    </source>
</reference>
<evidence type="ECO:0000256" key="4">
    <source>
        <dbReference type="HAMAP-Rule" id="MF_00724"/>
    </source>
</evidence>
<protein>
    <recommendedName>
        <fullName evidence="4 5">Flagellar hook-basal body complex protein FliE</fullName>
    </recommendedName>
</protein>
<dbReference type="GO" id="GO:0071973">
    <property type="term" value="P:bacterial-type flagellum-dependent cell motility"/>
    <property type="evidence" value="ECO:0007669"/>
    <property type="project" value="InterPro"/>
</dbReference>
<comment type="subcellular location">
    <subcellularLocation>
        <location evidence="1 4">Bacterial flagellum basal body</location>
    </subcellularLocation>
</comment>
<evidence type="ECO:0000256" key="2">
    <source>
        <dbReference type="ARBA" id="ARBA00009272"/>
    </source>
</evidence>
<dbReference type="Proteomes" id="UP000189733">
    <property type="component" value="Unassembled WGS sequence"/>
</dbReference>
<dbReference type="NCBIfam" id="TIGR00205">
    <property type="entry name" value="fliE"/>
    <property type="match status" value="1"/>
</dbReference>
<dbReference type="PANTHER" id="PTHR34653">
    <property type="match status" value="1"/>
</dbReference>
<dbReference type="HAMAP" id="MF_00724">
    <property type="entry name" value="FliE"/>
    <property type="match status" value="1"/>
</dbReference>
<dbReference type="AlphaFoldDB" id="A0A1T4WQL4"/>
<organism evidence="6 7">
    <name type="scientific">Desulfobaculum bizertense DSM 18034</name>
    <dbReference type="NCBI Taxonomy" id="1121442"/>
    <lineage>
        <taxon>Bacteria</taxon>
        <taxon>Pseudomonadati</taxon>
        <taxon>Thermodesulfobacteriota</taxon>
        <taxon>Desulfovibrionia</taxon>
        <taxon>Desulfovibrionales</taxon>
        <taxon>Desulfovibrionaceae</taxon>
        <taxon>Desulfobaculum</taxon>
    </lineage>
</organism>
<evidence type="ECO:0000256" key="5">
    <source>
        <dbReference type="NCBIfam" id="TIGR00205"/>
    </source>
</evidence>
<evidence type="ECO:0000313" key="7">
    <source>
        <dbReference type="Proteomes" id="UP000189733"/>
    </source>
</evidence>
<evidence type="ECO:0000256" key="3">
    <source>
        <dbReference type="ARBA" id="ARBA00023143"/>
    </source>
</evidence>
<dbReference type="PRINTS" id="PR01006">
    <property type="entry name" value="FLGHOOKFLIE"/>
</dbReference>
<dbReference type="GO" id="GO:0003774">
    <property type="term" value="F:cytoskeletal motor activity"/>
    <property type="evidence" value="ECO:0007669"/>
    <property type="project" value="InterPro"/>
</dbReference>
<name>A0A1T4WQL4_9BACT</name>
<evidence type="ECO:0000256" key="1">
    <source>
        <dbReference type="ARBA" id="ARBA00004117"/>
    </source>
</evidence>
<proteinExistence type="inferred from homology"/>
<dbReference type="Pfam" id="PF02049">
    <property type="entry name" value="FliE"/>
    <property type="match status" value="1"/>
</dbReference>
<dbReference type="GO" id="GO:0009425">
    <property type="term" value="C:bacterial-type flagellum basal body"/>
    <property type="evidence" value="ECO:0007669"/>
    <property type="project" value="UniProtKB-SubCell"/>
</dbReference>
<gene>
    <name evidence="4" type="primary">fliE</name>
    <name evidence="6" type="ORF">SAMN02745702_02558</name>
</gene>
<sequence length="146" mass="16350">MVNIRNVALSAYRSALADGTSGGFSKTQSLKKIEKPGKSDFAQAVDSEIRRQRMDDPISASRAQEIAAQYMKVEKPLSETVTDSLKKVNDLQTEKNMMIEEFASGRTQNVHELMISLQKAGLAMRMTSAVRNKVMQAYRELAQMQF</sequence>
<dbReference type="InterPro" id="IPR001624">
    <property type="entry name" value="FliE"/>
</dbReference>
<dbReference type="GO" id="GO:0005198">
    <property type="term" value="F:structural molecule activity"/>
    <property type="evidence" value="ECO:0007669"/>
    <property type="project" value="UniProtKB-UniRule"/>
</dbReference>
<dbReference type="PANTHER" id="PTHR34653:SF1">
    <property type="entry name" value="FLAGELLAR HOOK-BASAL BODY COMPLEX PROTEIN FLIE"/>
    <property type="match status" value="1"/>
</dbReference>
<dbReference type="STRING" id="1121442.SAMN02745702_02558"/>
<comment type="similarity">
    <text evidence="2 4">Belongs to the FliE family.</text>
</comment>
<keyword evidence="7" id="KW-1185">Reference proteome</keyword>
<keyword evidence="3 4" id="KW-0975">Bacterial flagellum</keyword>